<dbReference type="Proteomes" id="UP001567537">
    <property type="component" value="Unassembled WGS sequence"/>
</dbReference>
<dbReference type="InterPro" id="IPR008979">
    <property type="entry name" value="Galactose-bd-like_sf"/>
</dbReference>
<evidence type="ECO:0000313" key="6">
    <source>
        <dbReference type="Proteomes" id="UP001567537"/>
    </source>
</evidence>
<keyword evidence="1" id="KW-0645">Protease</keyword>
<sequence length="249" mass="26995">MLRWAWVSWGTAVDSTGQPNAWSLGLPSHENPDSRADPGRRLREQIRAAVTGPTGTGSARTQVDVHVEQADLVHLKIGLVAPDGSLTLLKGSGSPGEGGVIKKVYTVDTSGMWKLRVDDVMPGSTGTVHDFVLRFWPSRYPWGRSARYAPRGRSRARGRRSGQTANHTFSMRSSPTSYRATAVRTSPPMNPVTTSWSITSRPWTTRETSSACRSGLLSKRVAYRSRNAGPERSVITSPDGKACTGTSST</sequence>
<evidence type="ECO:0000313" key="5">
    <source>
        <dbReference type="EMBL" id="MEZ3179225.1"/>
    </source>
</evidence>
<keyword evidence="6" id="KW-1185">Reference proteome</keyword>
<protein>
    <submittedName>
        <fullName evidence="5">Proprotein convertase P-domain-containing protein</fullName>
    </submittedName>
</protein>
<comment type="caution">
    <text evidence="5">The sequence shown here is derived from an EMBL/GenBank/DDBJ whole genome shotgun (WGS) entry which is preliminary data.</text>
</comment>
<accession>A0ABV4IX15</accession>
<dbReference type="Pfam" id="PF01483">
    <property type="entry name" value="P_proprotein"/>
    <property type="match status" value="1"/>
</dbReference>
<organism evidence="5 6">
    <name type="scientific">Streptomyces pimonensis</name>
    <dbReference type="NCBI Taxonomy" id="2860288"/>
    <lineage>
        <taxon>Bacteria</taxon>
        <taxon>Bacillati</taxon>
        <taxon>Actinomycetota</taxon>
        <taxon>Actinomycetes</taxon>
        <taxon>Kitasatosporales</taxon>
        <taxon>Streptomycetaceae</taxon>
        <taxon>Streptomyces</taxon>
    </lineage>
</organism>
<evidence type="ECO:0000256" key="2">
    <source>
        <dbReference type="ARBA" id="ARBA00022801"/>
    </source>
</evidence>
<feature type="region of interest" description="Disordered" evidence="3">
    <location>
        <begin position="18"/>
        <end position="39"/>
    </location>
</feature>
<feature type="compositionally biased region" description="Basic and acidic residues" evidence="3">
    <location>
        <begin position="30"/>
        <end position="39"/>
    </location>
</feature>
<evidence type="ECO:0000256" key="1">
    <source>
        <dbReference type="ARBA" id="ARBA00022670"/>
    </source>
</evidence>
<feature type="compositionally biased region" description="Basic residues" evidence="3">
    <location>
        <begin position="150"/>
        <end position="160"/>
    </location>
</feature>
<feature type="region of interest" description="Disordered" evidence="3">
    <location>
        <begin position="226"/>
        <end position="249"/>
    </location>
</feature>
<dbReference type="PROSITE" id="PS51829">
    <property type="entry name" value="P_HOMO_B"/>
    <property type="match status" value="1"/>
</dbReference>
<feature type="compositionally biased region" description="Polar residues" evidence="3">
    <location>
        <begin position="163"/>
        <end position="179"/>
    </location>
</feature>
<dbReference type="EMBL" id="JAHWZY010000009">
    <property type="protein sequence ID" value="MEZ3179225.1"/>
    <property type="molecule type" value="Genomic_DNA"/>
</dbReference>
<keyword evidence="2" id="KW-0378">Hydrolase</keyword>
<reference evidence="5 6" key="1">
    <citation type="journal article" date="2021" name="Res Sq">
        <title>Streptomyces Pimoensis sp. nov., Isolated From the Taklimakan Desert in Xinjiang, China.</title>
        <authorList>
            <person name="Zhang P."/>
            <person name="Luo X."/>
            <person name="Luo X."/>
            <person name="Liu Z."/>
            <person name="Xia Z."/>
            <person name="Wan C."/>
            <person name="zhang L."/>
        </authorList>
    </citation>
    <scope>NUCLEOTIDE SEQUENCE [LARGE SCALE GENOMIC DNA]</scope>
    <source>
        <strain evidence="5 6">TRM75549</strain>
    </source>
</reference>
<evidence type="ECO:0000259" key="4">
    <source>
        <dbReference type="PROSITE" id="PS51829"/>
    </source>
</evidence>
<feature type="domain" description="P/Homo B" evidence="4">
    <location>
        <begin position="17"/>
        <end position="147"/>
    </location>
</feature>
<gene>
    <name evidence="5" type="ORF">KYY02_11145</name>
</gene>
<proteinExistence type="predicted"/>
<feature type="region of interest" description="Disordered" evidence="3">
    <location>
        <begin position="146"/>
        <end position="198"/>
    </location>
</feature>
<dbReference type="InterPro" id="IPR002884">
    <property type="entry name" value="P_dom"/>
</dbReference>
<dbReference type="SUPFAM" id="SSF49785">
    <property type="entry name" value="Galactose-binding domain-like"/>
    <property type="match status" value="1"/>
</dbReference>
<name>A0ABV4IX15_9ACTN</name>
<evidence type="ECO:0000256" key="3">
    <source>
        <dbReference type="SAM" id="MobiDB-lite"/>
    </source>
</evidence>